<dbReference type="Pfam" id="PF00534">
    <property type="entry name" value="Glycos_transf_1"/>
    <property type="match status" value="1"/>
</dbReference>
<dbReference type="Gene3D" id="3.40.50.2000">
    <property type="entry name" value="Glycogen Phosphorylase B"/>
    <property type="match status" value="2"/>
</dbReference>
<dbReference type="RefSeq" id="WP_320331266.1">
    <property type="nucleotide sequence ID" value="NZ_JAVRDO010000004.1"/>
</dbReference>
<dbReference type="GO" id="GO:0016757">
    <property type="term" value="F:glycosyltransferase activity"/>
    <property type="evidence" value="ECO:0007669"/>
    <property type="project" value="UniProtKB-KW"/>
</dbReference>
<proteinExistence type="predicted"/>
<reference evidence="3" key="1">
    <citation type="submission" date="2023-07" db="EMBL/GenBank/DDBJ databases">
        <authorList>
            <person name="de Witt J."/>
        </authorList>
    </citation>
    <scope>NUCLEOTIDE SEQUENCE [LARGE SCALE GENOMIC DNA]</scope>
    <source>
        <strain evidence="3">FZJ</strain>
    </source>
</reference>
<dbReference type="PANTHER" id="PTHR45947:SF3">
    <property type="entry name" value="SULFOQUINOVOSYL TRANSFERASE SQD2"/>
    <property type="match status" value="1"/>
</dbReference>
<evidence type="ECO:0000313" key="2">
    <source>
        <dbReference type="EMBL" id="MDX9687530.1"/>
    </source>
</evidence>
<evidence type="ECO:0000259" key="1">
    <source>
        <dbReference type="Pfam" id="PF00534"/>
    </source>
</evidence>
<evidence type="ECO:0000313" key="3">
    <source>
        <dbReference type="Proteomes" id="UP001281217"/>
    </source>
</evidence>
<accession>A0ABU5BYW7</accession>
<name>A0ABU5BYW7_9GAMM</name>
<organism evidence="2 3">
    <name type="scientific">Halopseudomonas formosensis</name>
    <dbReference type="NCBI Taxonomy" id="1002526"/>
    <lineage>
        <taxon>Bacteria</taxon>
        <taxon>Pseudomonadati</taxon>
        <taxon>Pseudomonadota</taxon>
        <taxon>Gammaproteobacteria</taxon>
        <taxon>Pseudomonadales</taxon>
        <taxon>Pseudomonadaceae</taxon>
        <taxon>Halopseudomonas</taxon>
    </lineage>
</organism>
<gene>
    <name evidence="2" type="ORF">RED13_001961</name>
</gene>
<dbReference type="EMBL" id="JAVRDO010000004">
    <property type="protein sequence ID" value="MDX9687530.1"/>
    <property type="molecule type" value="Genomic_DNA"/>
</dbReference>
<keyword evidence="2" id="KW-0808">Transferase</keyword>
<comment type="caution">
    <text evidence="2">The sequence shown here is derived from an EMBL/GenBank/DDBJ whole genome shotgun (WGS) entry which is preliminary data.</text>
</comment>
<keyword evidence="2" id="KW-0328">Glycosyltransferase</keyword>
<dbReference type="InterPro" id="IPR001296">
    <property type="entry name" value="Glyco_trans_1"/>
</dbReference>
<dbReference type="InterPro" id="IPR050194">
    <property type="entry name" value="Glycosyltransferase_grp1"/>
</dbReference>
<dbReference type="PANTHER" id="PTHR45947">
    <property type="entry name" value="SULFOQUINOVOSYL TRANSFERASE SQD2"/>
    <property type="match status" value="1"/>
</dbReference>
<dbReference type="SUPFAM" id="SSF53756">
    <property type="entry name" value="UDP-Glycosyltransferase/glycogen phosphorylase"/>
    <property type="match status" value="1"/>
</dbReference>
<dbReference type="Proteomes" id="UP001281217">
    <property type="component" value="Unassembled WGS sequence"/>
</dbReference>
<feature type="domain" description="Glycosyl transferase family 1" evidence="1">
    <location>
        <begin position="203"/>
        <end position="353"/>
    </location>
</feature>
<dbReference type="EC" id="2.4.-.-" evidence="2"/>
<dbReference type="CDD" id="cd03801">
    <property type="entry name" value="GT4_PimA-like"/>
    <property type="match status" value="1"/>
</dbReference>
<sequence length="377" mass="42389">MAKVLMVVMEVSFLDINNGFRNRSMNVIINEYRKHFSKVVVFCPGFKDGAHELDNGVVVESVARLTPGLVGKLKFYYGAKQEVERFRSLIKKYSVDLVQFRIPSLFSMRFARLNNIGVDKVFYIGGDWEASLKLNYPHPFIGVVAKHFSVRQNAIVKGEKIVTAGPVLAARYTQLSPSCFAYYSTTHADSTRYQYSDKTWLAFCCVGRLEPLKSFKDAILAIELLKDRYELNPVLYICGEGKERCHLERIISEKGLEDNVKLLGVMGEDSLKEIYQECAFLIHPSLSEGTPKVLPEAMSHGCIPIAVRGVGSVDFIIQDGLNGFLVEPNSPTEIAQKIHQVLSSKNMQDSLLEGAFNYAQEHTIENEVKGMWSRVLG</sequence>
<keyword evidence="3" id="KW-1185">Reference proteome</keyword>
<protein>
    <submittedName>
        <fullName evidence="2">Glycosyltransferase</fullName>
        <ecNumber evidence="2">2.4.-.-</ecNumber>
    </submittedName>
</protein>